<protein>
    <submittedName>
        <fullName evidence="11">Amino acid ABC transporter substrate-binding protein (PAAT family)</fullName>
    </submittedName>
</protein>
<dbReference type="GO" id="GO:0030313">
    <property type="term" value="C:cell envelope"/>
    <property type="evidence" value="ECO:0007669"/>
    <property type="project" value="UniProtKB-SubCell"/>
</dbReference>
<evidence type="ECO:0000256" key="8">
    <source>
        <dbReference type="SAM" id="SignalP"/>
    </source>
</evidence>
<evidence type="ECO:0000256" key="1">
    <source>
        <dbReference type="ARBA" id="ARBA00004196"/>
    </source>
</evidence>
<dbReference type="CDD" id="cd13624">
    <property type="entry name" value="PBP2_Arg_Lys_His"/>
    <property type="match status" value="1"/>
</dbReference>
<dbReference type="SUPFAM" id="SSF53850">
    <property type="entry name" value="Periplasmic binding protein-like II"/>
    <property type="match status" value="1"/>
</dbReference>
<dbReference type="PROSITE" id="PS01039">
    <property type="entry name" value="SBP_BACTERIAL_3"/>
    <property type="match status" value="1"/>
</dbReference>
<dbReference type="Pfam" id="PF00497">
    <property type="entry name" value="SBP_bac_3"/>
    <property type="match status" value="1"/>
</dbReference>
<sequence length="274" mass="29898">MKKLMRFLSITFLLVSLTALLFACGGDSGTDKESSGNSSETSEPADSDGEIQKLVVGTDATYAPMEYMDDSGEIVGIDIDIVNAIAEEVGIEVEFKNIGWDPLFPAVKNGEVDFAVSSITITEEREEEFDFTDPYYTANQLILVPEDSDISSFADLKDKKVSVQINTTGHIVVKELQGETSTNIVAAETMPLAISEMINGNADASVGDNSTVNEYIKNNPNVEVTTIEDSSFEKEYYGLMVKKGNTEVVELLNEGIQKLKENGKLEEITGFKVE</sequence>
<accession>A0A2V3W7L7</accession>
<evidence type="ECO:0000313" key="11">
    <source>
        <dbReference type="EMBL" id="PXW90373.1"/>
    </source>
</evidence>
<name>A0A2V3W7L7_9BACI</name>
<feature type="domain" description="Solute-binding protein family 3/N-terminal" evidence="9">
    <location>
        <begin position="53"/>
        <end position="272"/>
    </location>
</feature>
<evidence type="ECO:0000256" key="3">
    <source>
        <dbReference type="ARBA" id="ARBA00022729"/>
    </source>
</evidence>
<comment type="subcellular location">
    <subcellularLocation>
        <location evidence="1">Cell envelope</location>
    </subcellularLocation>
</comment>
<dbReference type="GO" id="GO:0016020">
    <property type="term" value="C:membrane"/>
    <property type="evidence" value="ECO:0007669"/>
    <property type="project" value="InterPro"/>
</dbReference>
<evidence type="ECO:0000259" key="9">
    <source>
        <dbReference type="SMART" id="SM00062"/>
    </source>
</evidence>
<dbReference type="SMART" id="SM00062">
    <property type="entry name" value="PBPb"/>
    <property type="match status" value="1"/>
</dbReference>
<dbReference type="PANTHER" id="PTHR35936:SF19">
    <property type="entry name" value="AMINO-ACID-BINDING PROTEIN YXEM-RELATED"/>
    <property type="match status" value="1"/>
</dbReference>
<feature type="signal peptide" evidence="8">
    <location>
        <begin position="1"/>
        <end position="23"/>
    </location>
</feature>
<proteinExistence type="inferred from homology"/>
<reference evidence="11 12" key="1">
    <citation type="submission" date="2018-05" db="EMBL/GenBank/DDBJ databases">
        <title>Genomic Encyclopedia of Type Strains, Phase IV (KMG-IV): sequencing the most valuable type-strain genomes for metagenomic binning, comparative biology and taxonomic classification.</title>
        <authorList>
            <person name="Goeker M."/>
        </authorList>
    </citation>
    <scope>NUCLEOTIDE SEQUENCE [LARGE SCALE GENOMIC DNA]</scope>
    <source>
        <strain evidence="11 12">DSM 28556</strain>
    </source>
</reference>
<dbReference type="InterPro" id="IPR001320">
    <property type="entry name" value="Iontro_rcpt_C"/>
</dbReference>
<dbReference type="PROSITE" id="PS51257">
    <property type="entry name" value="PROKAR_LIPOPROTEIN"/>
    <property type="match status" value="1"/>
</dbReference>
<gene>
    <name evidence="11" type="ORF">DFR56_101285</name>
</gene>
<feature type="domain" description="Ionotropic glutamate receptor C-terminal" evidence="10">
    <location>
        <begin position="53"/>
        <end position="270"/>
    </location>
</feature>
<dbReference type="AlphaFoldDB" id="A0A2V3W7L7"/>
<evidence type="ECO:0000256" key="2">
    <source>
        <dbReference type="ARBA" id="ARBA00010333"/>
    </source>
</evidence>
<comment type="caution">
    <text evidence="11">The sequence shown here is derived from an EMBL/GenBank/DDBJ whole genome shotgun (WGS) entry which is preliminary data.</text>
</comment>
<feature type="region of interest" description="Disordered" evidence="7">
    <location>
        <begin position="28"/>
        <end position="50"/>
    </location>
</feature>
<keyword evidence="5" id="KW-0449">Lipoprotein</keyword>
<dbReference type="OrthoDB" id="9774451at2"/>
<evidence type="ECO:0000256" key="7">
    <source>
        <dbReference type="SAM" id="MobiDB-lite"/>
    </source>
</evidence>
<evidence type="ECO:0000256" key="4">
    <source>
        <dbReference type="ARBA" id="ARBA00023139"/>
    </source>
</evidence>
<feature type="chain" id="PRO_5016028937" evidence="8">
    <location>
        <begin position="24"/>
        <end position="274"/>
    </location>
</feature>
<evidence type="ECO:0000259" key="10">
    <source>
        <dbReference type="SMART" id="SM00079"/>
    </source>
</evidence>
<comment type="similarity">
    <text evidence="2 6">Belongs to the bacterial solute-binding protein 3 family.</text>
</comment>
<dbReference type="Proteomes" id="UP000247978">
    <property type="component" value="Unassembled WGS sequence"/>
</dbReference>
<organism evidence="11 12">
    <name type="scientific">Pseudogracilibacillus auburnensis</name>
    <dbReference type="NCBI Taxonomy" id="1494959"/>
    <lineage>
        <taxon>Bacteria</taxon>
        <taxon>Bacillati</taxon>
        <taxon>Bacillota</taxon>
        <taxon>Bacilli</taxon>
        <taxon>Bacillales</taxon>
        <taxon>Bacillaceae</taxon>
        <taxon>Pseudogracilibacillus</taxon>
    </lineage>
</organism>
<dbReference type="GO" id="GO:0015276">
    <property type="term" value="F:ligand-gated monoatomic ion channel activity"/>
    <property type="evidence" value="ECO:0007669"/>
    <property type="project" value="InterPro"/>
</dbReference>
<keyword evidence="4" id="KW-0564">Palmitate</keyword>
<dbReference type="EMBL" id="QJJQ01000001">
    <property type="protein sequence ID" value="PXW90373.1"/>
    <property type="molecule type" value="Genomic_DNA"/>
</dbReference>
<keyword evidence="12" id="KW-1185">Reference proteome</keyword>
<keyword evidence="3 8" id="KW-0732">Signal</keyword>
<dbReference type="InterPro" id="IPR001638">
    <property type="entry name" value="Solute-binding_3/MltF_N"/>
</dbReference>
<evidence type="ECO:0000256" key="5">
    <source>
        <dbReference type="ARBA" id="ARBA00023288"/>
    </source>
</evidence>
<evidence type="ECO:0000313" key="12">
    <source>
        <dbReference type="Proteomes" id="UP000247978"/>
    </source>
</evidence>
<evidence type="ECO:0000256" key="6">
    <source>
        <dbReference type="RuleBase" id="RU003744"/>
    </source>
</evidence>
<dbReference type="PANTHER" id="PTHR35936">
    <property type="entry name" value="MEMBRANE-BOUND LYTIC MUREIN TRANSGLYCOSYLASE F"/>
    <property type="match status" value="1"/>
</dbReference>
<dbReference type="Gene3D" id="3.40.190.10">
    <property type="entry name" value="Periplasmic binding protein-like II"/>
    <property type="match status" value="2"/>
</dbReference>
<dbReference type="RefSeq" id="WP_110393640.1">
    <property type="nucleotide sequence ID" value="NZ_JBHUHB010000001.1"/>
</dbReference>
<dbReference type="SMART" id="SM00079">
    <property type="entry name" value="PBPe"/>
    <property type="match status" value="1"/>
</dbReference>
<dbReference type="InterPro" id="IPR018313">
    <property type="entry name" value="SBP_3_CS"/>
</dbReference>